<evidence type="ECO:0000256" key="2">
    <source>
        <dbReference type="ARBA" id="ARBA00022793"/>
    </source>
</evidence>
<dbReference type="STRING" id="1817863.A2Y62_05995"/>
<evidence type="ECO:0000313" key="7">
    <source>
        <dbReference type="Proteomes" id="UP000178943"/>
    </source>
</evidence>
<evidence type="ECO:0000313" key="6">
    <source>
        <dbReference type="EMBL" id="OGF67655.1"/>
    </source>
</evidence>
<reference evidence="6 7" key="1">
    <citation type="journal article" date="2016" name="Nat. Commun.">
        <title>Thousands of microbial genomes shed light on interconnected biogeochemical processes in an aquifer system.</title>
        <authorList>
            <person name="Anantharaman K."/>
            <person name="Brown C.T."/>
            <person name="Hug L.A."/>
            <person name="Sharon I."/>
            <person name="Castelle C.J."/>
            <person name="Probst A.J."/>
            <person name="Thomas B.C."/>
            <person name="Singh A."/>
            <person name="Wilkins M.J."/>
            <person name="Karaoz U."/>
            <person name="Brodie E.L."/>
            <person name="Williams K.H."/>
            <person name="Hubbard S.S."/>
            <person name="Banfield J.F."/>
        </authorList>
    </citation>
    <scope>NUCLEOTIDE SEQUENCE [LARGE SCALE GENOMIC DNA]</scope>
</reference>
<comment type="cofactor">
    <cofactor evidence="1">
        <name>NAD(+)</name>
        <dbReference type="ChEBI" id="CHEBI:57540"/>
    </cofactor>
</comment>
<dbReference type="Gene3D" id="3.40.50.720">
    <property type="entry name" value="NAD(P)-binding Rossmann-like Domain"/>
    <property type="match status" value="1"/>
</dbReference>
<protein>
    <submittedName>
        <fullName evidence="6">Epimerase</fullName>
    </submittedName>
</protein>
<accession>A0A1F5VWF7</accession>
<evidence type="ECO:0000256" key="4">
    <source>
        <dbReference type="ARBA" id="ARBA00023239"/>
    </source>
</evidence>
<proteinExistence type="predicted"/>
<dbReference type="Pfam" id="PF01370">
    <property type="entry name" value="Epimerase"/>
    <property type="match status" value="1"/>
</dbReference>
<dbReference type="EMBL" id="MFGW01000043">
    <property type="protein sequence ID" value="OGF67655.1"/>
    <property type="molecule type" value="Genomic_DNA"/>
</dbReference>
<name>A0A1F5VWF7_9BACT</name>
<evidence type="ECO:0000259" key="5">
    <source>
        <dbReference type="Pfam" id="PF01370"/>
    </source>
</evidence>
<dbReference type="Proteomes" id="UP000178943">
    <property type="component" value="Unassembled WGS sequence"/>
</dbReference>
<dbReference type="GO" id="GO:0070403">
    <property type="term" value="F:NAD+ binding"/>
    <property type="evidence" value="ECO:0007669"/>
    <property type="project" value="InterPro"/>
</dbReference>
<gene>
    <name evidence="6" type="ORF">A2Y62_05995</name>
</gene>
<dbReference type="GO" id="GO:0005737">
    <property type="term" value="C:cytoplasm"/>
    <property type="evidence" value="ECO:0007669"/>
    <property type="project" value="TreeGrafter"/>
</dbReference>
<dbReference type="SUPFAM" id="SSF51735">
    <property type="entry name" value="NAD(P)-binding Rossmann-fold domains"/>
    <property type="match status" value="1"/>
</dbReference>
<dbReference type="InterPro" id="IPR036291">
    <property type="entry name" value="NAD(P)-bd_dom_sf"/>
</dbReference>
<dbReference type="InterPro" id="IPR001509">
    <property type="entry name" value="Epimerase_deHydtase"/>
</dbReference>
<sequence>MANGITNKRLFITGGAGFIGSHLVEKLIEHNEVIIYDNFCRNALQYTELAKNPNVKIIEGDVLDQQKLKWEMKNVDICIHAAAIAGIYSVVKNSTLTMKVNFIGTYNALEAAVKNNVKRFIDFSTSEVYGPFIFRGKETDATTLGPVGERRWVYAVSKLAGEHFAHTYAEDYDIEIITIRPFNIYGPRQIGEGAIQQMVRRALRNEDIIVYNDGTQIRAWCYISDFIEALYNALYLEEAKNQLFNIGNPQTTITVLGLAQKIMQMTQSTANIIFKVHPGPEVEMRVPDISKACSLLHFTPKINLEDGLKSTIEWYKSFLVA</sequence>
<dbReference type="GO" id="GO:0042732">
    <property type="term" value="P:D-xylose metabolic process"/>
    <property type="evidence" value="ECO:0007669"/>
    <property type="project" value="InterPro"/>
</dbReference>
<dbReference type="PANTHER" id="PTHR43078:SF6">
    <property type="entry name" value="UDP-GLUCURONIC ACID DECARBOXYLASE 1"/>
    <property type="match status" value="1"/>
</dbReference>
<organism evidence="6 7">
    <name type="scientific">Candidatus Fischerbacteria bacterium RBG_13_37_8</name>
    <dbReference type="NCBI Taxonomy" id="1817863"/>
    <lineage>
        <taxon>Bacteria</taxon>
        <taxon>Candidatus Fischeribacteriota</taxon>
    </lineage>
</organism>
<comment type="caution">
    <text evidence="6">The sequence shown here is derived from an EMBL/GenBank/DDBJ whole genome shotgun (WGS) entry which is preliminary data.</text>
</comment>
<dbReference type="InterPro" id="IPR044516">
    <property type="entry name" value="UXS-like"/>
</dbReference>
<evidence type="ECO:0000256" key="3">
    <source>
        <dbReference type="ARBA" id="ARBA00023027"/>
    </source>
</evidence>
<keyword evidence="3" id="KW-0520">NAD</keyword>
<feature type="domain" description="NAD-dependent epimerase/dehydratase" evidence="5">
    <location>
        <begin position="11"/>
        <end position="247"/>
    </location>
</feature>
<dbReference type="GO" id="GO:0048040">
    <property type="term" value="F:UDP-glucuronate decarboxylase activity"/>
    <property type="evidence" value="ECO:0007669"/>
    <property type="project" value="TreeGrafter"/>
</dbReference>
<keyword evidence="4" id="KW-0456">Lyase</keyword>
<dbReference type="PANTHER" id="PTHR43078">
    <property type="entry name" value="UDP-GLUCURONIC ACID DECARBOXYLASE-RELATED"/>
    <property type="match status" value="1"/>
</dbReference>
<dbReference type="AlphaFoldDB" id="A0A1F5VWF7"/>
<evidence type="ECO:0000256" key="1">
    <source>
        <dbReference type="ARBA" id="ARBA00001911"/>
    </source>
</evidence>
<keyword evidence="2" id="KW-0210">Decarboxylase</keyword>